<protein>
    <submittedName>
        <fullName evidence="4">Interleukin-15</fullName>
    </submittedName>
</protein>
<keyword evidence="3" id="KW-1133">Transmembrane helix</keyword>
<dbReference type="PANTHER" id="PTHR37891:SF1">
    <property type="entry name" value="OS06G0113900 PROTEIN"/>
    <property type="match status" value="1"/>
</dbReference>
<reference evidence="4" key="1">
    <citation type="submission" date="2023-02" db="EMBL/GenBank/DDBJ databases">
        <title>Genome of toxic invasive species Heracleum sosnowskyi carries increased number of genes despite the absence of recent whole-genome duplications.</title>
        <authorList>
            <person name="Schelkunov M."/>
            <person name="Shtratnikova V."/>
            <person name="Makarenko M."/>
            <person name="Klepikova A."/>
            <person name="Omelchenko D."/>
            <person name="Novikova G."/>
            <person name="Obukhova E."/>
            <person name="Bogdanov V."/>
            <person name="Penin A."/>
            <person name="Logacheva M."/>
        </authorList>
    </citation>
    <scope>NUCLEOTIDE SEQUENCE</scope>
    <source>
        <strain evidence="4">Hsosn_3</strain>
        <tissue evidence="4">Leaf</tissue>
    </source>
</reference>
<feature type="transmembrane region" description="Helical" evidence="3">
    <location>
        <begin position="61"/>
        <end position="87"/>
    </location>
</feature>
<comment type="caution">
    <text evidence="4">The sequence shown here is derived from an EMBL/GenBank/DDBJ whole genome shotgun (WGS) entry which is preliminary data.</text>
</comment>
<name>A0AAD8HXF9_9APIA</name>
<keyword evidence="5" id="KW-1185">Reference proteome</keyword>
<dbReference type="Proteomes" id="UP001237642">
    <property type="component" value="Unassembled WGS sequence"/>
</dbReference>
<comment type="similarity">
    <text evidence="1">Belongs to the major facilitator superfamily. Phosphate:H(+) symporter (TC 2.A.1.9) family.</text>
</comment>
<proteinExistence type="inferred from homology"/>
<evidence type="ECO:0000313" key="5">
    <source>
        <dbReference type="Proteomes" id="UP001237642"/>
    </source>
</evidence>
<sequence length="543" mass="59023">MEGTTDVEGGEQARHSRALEEEEVKEEDTPDVHSVTMKLERAKEVYAEYEGHQDRPSKGEVMLWCLYGLCSYFIHTVIIPILFPLIISQIFKAPEPLQGWEKSFKGLSCTKKEMQVYQGLTSKLISISNSNFSALEWTSISWFTGLILSAPVLGIISINLDYGMHPQLLAGAVTALGAIFCLPAGFFRTYWIFPPYIAAIVVAATVGTASHTRSLGQMVRGFVGSPIPKSEFTSRLGITSWLSLYATAAGSLGSAIFSTFTYHMLRGPDQFTSLWIVAIFSGLKWLVGVVHIFTANRPSGNSTTSLSSVDKIHAVSVFSYPHAAGSLASVFLSSMATMSIFTGGILFLVGQICLEPKTILFIWLTYFAFPLLSLPLLHPLQQLISADAVKMQLLGYLFTIMTTGFGLYYRHKNWESHHVLLFTAVQGTATGVLHAFGRNLLLDCSPPGKEGAFSVWFSWVRALGTCVGFTLATAGVGTIGRSFGVAFCASIFGFLVLIFSNISNFEGAVAAGNVSEHIEKDYENPDETASAEGAKPPDETASA</sequence>
<gene>
    <name evidence="4" type="ORF">POM88_031243</name>
</gene>
<keyword evidence="3" id="KW-0472">Membrane</keyword>
<feature type="transmembrane region" description="Helical" evidence="3">
    <location>
        <begin position="242"/>
        <end position="262"/>
    </location>
</feature>
<evidence type="ECO:0000256" key="1">
    <source>
        <dbReference type="ARBA" id="ARBA00044504"/>
    </source>
</evidence>
<accession>A0AAD8HXF9</accession>
<dbReference type="EMBL" id="JAUIZM010000007">
    <property type="protein sequence ID" value="KAK1375050.1"/>
    <property type="molecule type" value="Genomic_DNA"/>
</dbReference>
<feature type="transmembrane region" description="Helical" evidence="3">
    <location>
        <begin position="360"/>
        <end position="377"/>
    </location>
</feature>
<feature type="region of interest" description="Disordered" evidence="2">
    <location>
        <begin position="1"/>
        <end position="33"/>
    </location>
</feature>
<feature type="transmembrane region" description="Helical" evidence="3">
    <location>
        <begin position="456"/>
        <end position="476"/>
    </location>
</feature>
<dbReference type="SUPFAM" id="SSF103473">
    <property type="entry name" value="MFS general substrate transporter"/>
    <property type="match status" value="1"/>
</dbReference>
<dbReference type="PANTHER" id="PTHR37891">
    <property type="entry name" value="OS06G0113900 PROTEIN"/>
    <property type="match status" value="1"/>
</dbReference>
<reference evidence="4" key="2">
    <citation type="submission" date="2023-05" db="EMBL/GenBank/DDBJ databases">
        <authorList>
            <person name="Schelkunov M.I."/>
        </authorList>
    </citation>
    <scope>NUCLEOTIDE SEQUENCE</scope>
    <source>
        <strain evidence="4">Hsosn_3</strain>
        <tissue evidence="4">Leaf</tissue>
    </source>
</reference>
<feature type="transmembrane region" description="Helical" evidence="3">
    <location>
        <begin position="419"/>
        <end position="436"/>
    </location>
</feature>
<dbReference type="InterPro" id="IPR036259">
    <property type="entry name" value="MFS_trans_sf"/>
</dbReference>
<keyword evidence="3" id="KW-0812">Transmembrane</keyword>
<feature type="transmembrane region" description="Helical" evidence="3">
    <location>
        <begin position="140"/>
        <end position="160"/>
    </location>
</feature>
<feature type="compositionally biased region" description="Acidic residues" evidence="2">
    <location>
        <begin position="20"/>
        <end position="29"/>
    </location>
</feature>
<evidence type="ECO:0000313" key="4">
    <source>
        <dbReference type="EMBL" id="KAK1375050.1"/>
    </source>
</evidence>
<feature type="transmembrane region" description="Helical" evidence="3">
    <location>
        <begin position="274"/>
        <end position="293"/>
    </location>
</feature>
<feature type="region of interest" description="Disordered" evidence="2">
    <location>
        <begin position="520"/>
        <end position="543"/>
    </location>
</feature>
<feature type="transmembrane region" description="Helical" evidence="3">
    <location>
        <begin position="389"/>
        <end position="407"/>
    </location>
</feature>
<dbReference type="AlphaFoldDB" id="A0AAD8HXF9"/>
<evidence type="ECO:0000256" key="2">
    <source>
        <dbReference type="SAM" id="MobiDB-lite"/>
    </source>
</evidence>
<feature type="transmembrane region" description="Helical" evidence="3">
    <location>
        <begin position="327"/>
        <end position="348"/>
    </location>
</feature>
<feature type="transmembrane region" description="Helical" evidence="3">
    <location>
        <begin position="483"/>
        <end position="502"/>
    </location>
</feature>
<evidence type="ECO:0000256" key="3">
    <source>
        <dbReference type="SAM" id="Phobius"/>
    </source>
</evidence>
<organism evidence="4 5">
    <name type="scientific">Heracleum sosnowskyi</name>
    <dbReference type="NCBI Taxonomy" id="360622"/>
    <lineage>
        <taxon>Eukaryota</taxon>
        <taxon>Viridiplantae</taxon>
        <taxon>Streptophyta</taxon>
        <taxon>Embryophyta</taxon>
        <taxon>Tracheophyta</taxon>
        <taxon>Spermatophyta</taxon>
        <taxon>Magnoliopsida</taxon>
        <taxon>eudicotyledons</taxon>
        <taxon>Gunneridae</taxon>
        <taxon>Pentapetalae</taxon>
        <taxon>asterids</taxon>
        <taxon>campanulids</taxon>
        <taxon>Apiales</taxon>
        <taxon>Apiaceae</taxon>
        <taxon>Apioideae</taxon>
        <taxon>apioid superclade</taxon>
        <taxon>Tordylieae</taxon>
        <taxon>Tordyliinae</taxon>
        <taxon>Heracleum</taxon>
    </lineage>
</organism>
<feature type="transmembrane region" description="Helical" evidence="3">
    <location>
        <begin position="167"/>
        <end position="187"/>
    </location>
</feature>